<sequence>MSLKICRYEKENNNNGIAYRCVCRIKYKLCAAKAYETTTGARSALINFTNKPAMEKLPAYLFLPIFGNSQSRG</sequence>
<evidence type="ECO:0000313" key="2">
    <source>
        <dbReference type="Proteomes" id="UP000215002"/>
    </source>
</evidence>
<dbReference type="KEGG" id="muc:MuYL_4330"/>
<evidence type="ECO:0000313" key="1">
    <source>
        <dbReference type="EMBL" id="ASU36215.1"/>
    </source>
</evidence>
<accession>A0A223P271</accession>
<dbReference type="AlphaFoldDB" id="A0A223P271"/>
<dbReference type="Proteomes" id="UP000215002">
    <property type="component" value="Chromosome"/>
</dbReference>
<keyword evidence="2" id="KW-1185">Reference proteome</keyword>
<gene>
    <name evidence="1" type="ORF">MuYL_4330</name>
</gene>
<protein>
    <submittedName>
        <fullName evidence="1">Uncharacterized protein</fullName>
    </submittedName>
</protein>
<proteinExistence type="predicted"/>
<reference evidence="1 2" key="1">
    <citation type="submission" date="2017-08" db="EMBL/GenBank/DDBJ databases">
        <title>Complete genome sequence of Mucilaginibacter sp. strain BJC16-A31.</title>
        <authorList>
            <consortium name="Henan University of Science and Technology"/>
            <person name="You X."/>
        </authorList>
    </citation>
    <scope>NUCLEOTIDE SEQUENCE [LARGE SCALE GENOMIC DNA]</scope>
    <source>
        <strain evidence="1 2">BJC16-A31</strain>
    </source>
</reference>
<organism evidence="1 2">
    <name type="scientific">Mucilaginibacter xinganensis</name>
    <dbReference type="NCBI Taxonomy" id="1234841"/>
    <lineage>
        <taxon>Bacteria</taxon>
        <taxon>Pseudomonadati</taxon>
        <taxon>Bacteroidota</taxon>
        <taxon>Sphingobacteriia</taxon>
        <taxon>Sphingobacteriales</taxon>
        <taxon>Sphingobacteriaceae</taxon>
        <taxon>Mucilaginibacter</taxon>
    </lineage>
</organism>
<dbReference type="EMBL" id="CP022743">
    <property type="protein sequence ID" value="ASU36215.1"/>
    <property type="molecule type" value="Genomic_DNA"/>
</dbReference>
<name>A0A223P271_9SPHI</name>